<dbReference type="EMBL" id="OU893347">
    <property type="protein sequence ID" value="CAG9786840.1"/>
    <property type="molecule type" value="Genomic_DNA"/>
</dbReference>
<name>A0A9N9WCZ0_9NEOP</name>
<feature type="region of interest" description="Disordered" evidence="6">
    <location>
        <begin position="1"/>
        <end position="22"/>
    </location>
</feature>
<keyword evidence="2" id="KW-0808">Transferase</keyword>
<dbReference type="PROSITE" id="PS00108">
    <property type="entry name" value="PROTEIN_KINASE_ST"/>
    <property type="match status" value="1"/>
</dbReference>
<dbReference type="GO" id="GO:0004674">
    <property type="term" value="F:protein serine/threonine kinase activity"/>
    <property type="evidence" value="ECO:0007669"/>
    <property type="project" value="UniProtKB-KW"/>
</dbReference>
<sequence>MGNTHNKSDRSNQRIINGDRDRDEPRITSQLSLLQFVGNLSGRSLVSVTSNQSVYSASRPWSRISRRRWNDATIKNPLEGSKTAWPVAHKESIFLPEFPITTDLLQKNFQIDNIIANGAFGKVYKVTKSSDNKAYALKVLSKAQVVHENAVRQVKEEARIQTLCGHHSFIACAVSRWQTKKSLYIVSEYIPGGELLALLDNYGKLPMELVKIFVAEIAIALDFLHNAGVIYRDLKPENILLDADYHIKLIDFGLSKWLSIGARTTTLCGTLKYMGDFAGGEKCVFEGDYVSIEYGGLWPVTGIMNARTIPFELTMEGRQVDEVVASIFHTVLFHRSSGKFTYNNEESYSIRTVSYVDVDCDFIDFTYVCCESDALGRDVKREISDFSELLRAVDRTSSPPRGSISLEFFQKRRARWPFQPECVPWEVWTVYCELTERSDHDMHSKHESVVEMLQDKIVFITEIINRHEYVPKMPSRSDADLIFDTSYTDIQPYLFKIHYNLSGVPPVSHINTVRKLIRDTLSL</sequence>
<dbReference type="GO" id="GO:0006914">
    <property type="term" value="P:autophagy"/>
    <property type="evidence" value="ECO:0007669"/>
    <property type="project" value="InterPro"/>
</dbReference>
<gene>
    <name evidence="8" type="ORF">DIATSA_LOCUS4770</name>
</gene>
<evidence type="ECO:0000256" key="2">
    <source>
        <dbReference type="ARBA" id="ARBA00022679"/>
    </source>
</evidence>
<dbReference type="PANTHER" id="PTHR24355">
    <property type="entry name" value="G PROTEIN-COUPLED RECEPTOR KINASE/RIBOSOMAL PROTEIN S6 KINASE"/>
    <property type="match status" value="1"/>
</dbReference>
<dbReference type="OrthoDB" id="10259639at2759"/>
<keyword evidence="5" id="KW-0067">ATP-binding</keyword>
<accession>A0A9N9WCZ0</accession>
<dbReference type="PROSITE" id="PS50011">
    <property type="entry name" value="PROTEIN_KINASE_DOM"/>
    <property type="match status" value="1"/>
</dbReference>
<keyword evidence="4" id="KW-0418">Kinase</keyword>
<dbReference type="Proteomes" id="UP001153714">
    <property type="component" value="Chromosome 16"/>
</dbReference>
<proteinExistence type="predicted"/>
<keyword evidence="3" id="KW-0547">Nucleotide-binding</keyword>
<evidence type="ECO:0000256" key="3">
    <source>
        <dbReference type="ARBA" id="ARBA00022741"/>
    </source>
</evidence>
<feature type="domain" description="Protein kinase" evidence="7">
    <location>
        <begin position="109"/>
        <end position="390"/>
    </location>
</feature>
<keyword evidence="9" id="KW-1185">Reference proteome</keyword>
<organism evidence="8 9">
    <name type="scientific">Diatraea saccharalis</name>
    <name type="common">sugarcane borer</name>
    <dbReference type="NCBI Taxonomy" id="40085"/>
    <lineage>
        <taxon>Eukaryota</taxon>
        <taxon>Metazoa</taxon>
        <taxon>Ecdysozoa</taxon>
        <taxon>Arthropoda</taxon>
        <taxon>Hexapoda</taxon>
        <taxon>Insecta</taxon>
        <taxon>Pterygota</taxon>
        <taxon>Neoptera</taxon>
        <taxon>Endopterygota</taxon>
        <taxon>Lepidoptera</taxon>
        <taxon>Glossata</taxon>
        <taxon>Ditrysia</taxon>
        <taxon>Pyraloidea</taxon>
        <taxon>Crambidae</taxon>
        <taxon>Crambinae</taxon>
        <taxon>Diatraea</taxon>
    </lineage>
</organism>
<evidence type="ECO:0000256" key="6">
    <source>
        <dbReference type="SAM" id="MobiDB-lite"/>
    </source>
</evidence>
<evidence type="ECO:0000259" key="7">
    <source>
        <dbReference type="PROSITE" id="PS50011"/>
    </source>
</evidence>
<dbReference type="SUPFAM" id="SSF56112">
    <property type="entry name" value="Protein kinase-like (PK-like)"/>
    <property type="match status" value="1"/>
</dbReference>
<dbReference type="InterPro" id="IPR011009">
    <property type="entry name" value="Kinase-like_dom_sf"/>
</dbReference>
<dbReference type="InterPro" id="IPR008271">
    <property type="entry name" value="Ser/Thr_kinase_AS"/>
</dbReference>
<protein>
    <recommendedName>
        <fullName evidence="7">Protein kinase domain-containing protein</fullName>
    </recommendedName>
</protein>
<dbReference type="Pfam" id="PF00069">
    <property type="entry name" value="Pkinase"/>
    <property type="match status" value="1"/>
</dbReference>
<evidence type="ECO:0000313" key="8">
    <source>
        <dbReference type="EMBL" id="CAG9786840.1"/>
    </source>
</evidence>
<dbReference type="InterPro" id="IPR012445">
    <property type="entry name" value="ATG101"/>
</dbReference>
<reference evidence="8" key="1">
    <citation type="submission" date="2021-12" db="EMBL/GenBank/DDBJ databases">
        <authorList>
            <person name="King R."/>
        </authorList>
    </citation>
    <scope>NUCLEOTIDE SEQUENCE</scope>
</reference>
<dbReference type="GO" id="GO:0005524">
    <property type="term" value="F:ATP binding"/>
    <property type="evidence" value="ECO:0007669"/>
    <property type="project" value="UniProtKB-KW"/>
</dbReference>
<evidence type="ECO:0000256" key="1">
    <source>
        <dbReference type="ARBA" id="ARBA00022527"/>
    </source>
</evidence>
<keyword evidence="1" id="KW-0723">Serine/threonine-protein kinase</keyword>
<dbReference type="InterPro" id="IPR000719">
    <property type="entry name" value="Prot_kinase_dom"/>
</dbReference>
<dbReference type="Gene3D" id="1.10.510.10">
    <property type="entry name" value="Transferase(Phosphotransferase) domain 1"/>
    <property type="match status" value="1"/>
</dbReference>
<dbReference type="AlphaFoldDB" id="A0A9N9WCZ0"/>
<evidence type="ECO:0000256" key="4">
    <source>
        <dbReference type="ARBA" id="ARBA00022777"/>
    </source>
</evidence>
<evidence type="ECO:0000256" key="5">
    <source>
        <dbReference type="ARBA" id="ARBA00022840"/>
    </source>
</evidence>
<evidence type="ECO:0000313" key="9">
    <source>
        <dbReference type="Proteomes" id="UP001153714"/>
    </source>
</evidence>
<dbReference type="Gene3D" id="3.30.200.20">
    <property type="entry name" value="Phosphorylase Kinase, domain 1"/>
    <property type="match status" value="1"/>
</dbReference>
<reference evidence="8" key="2">
    <citation type="submission" date="2022-10" db="EMBL/GenBank/DDBJ databases">
        <authorList>
            <consortium name="ENA_rothamsted_submissions"/>
            <consortium name="culmorum"/>
            <person name="King R."/>
        </authorList>
    </citation>
    <scope>NUCLEOTIDE SEQUENCE</scope>
</reference>
<dbReference type="PANTHER" id="PTHR24355:SF1">
    <property type="entry name" value="RIBOSOMAL PROTEIN S6 KINASE-RELATED PROTEIN"/>
    <property type="match status" value="1"/>
</dbReference>
<dbReference type="Pfam" id="PF07855">
    <property type="entry name" value="ATG101"/>
    <property type="match status" value="1"/>
</dbReference>
<dbReference type="SMART" id="SM00220">
    <property type="entry name" value="S_TKc"/>
    <property type="match status" value="1"/>
</dbReference>